<evidence type="ECO:0000256" key="3">
    <source>
        <dbReference type="ARBA" id="ARBA00023014"/>
    </source>
</evidence>
<dbReference type="eggNOG" id="COG4624">
    <property type="taxonomic scope" value="Bacteria"/>
</dbReference>
<dbReference type="Gene3D" id="3.40.950.10">
    <property type="entry name" value="Fe-only Hydrogenase (Larger Subunit), Chain L, domain 3"/>
    <property type="match status" value="1"/>
</dbReference>
<dbReference type="GO" id="GO:0046872">
    <property type="term" value="F:metal ion binding"/>
    <property type="evidence" value="ECO:0007669"/>
    <property type="project" value="UniProtKB-KW"/>
</dbReference>
<keyword evidence="2" id="KW-0408">Iron</keyword>
<dbReference type="OrthoDB" id="9798098at2"/>
<dbReference type="STRING" id="373903.Hore_02870"/>
<accession>B8D1H1</accession>
<reference evidence="5 6" key="1">
    <citation type="journal article" date="2009" name="PLoS ONE">
        <title>Genome analysis of the anaerobic thermohalophilic bacterium Halothermothrix orenii.</title>
        <authorList>
            <person name="Mavromatis K."/>
            <person name="Ivanova N."/>
            <person name="Anderson I."/>
            <person name="Lykidis A."/>
            <person name="Hooper S.D."/>
            <person name="Sun H."/>
            <person name="Kunin V."/>
            <person name="Lapidus A."/>
            <person name="Hugenholtz P."/>
            <person name="Patel B."/>
            <person name="Kyrpides N.C."/>
        </authorList>
    </citation>
    <scope>NUCLEOTIDE SEQUENCE [LARGE SCALE GENOMIC DNA]</scope>
    <source>
        <strain evidence="6">H 168 / OCM 544 / DSM 9562</strain>
    </source>
</reference>
<dbReference type="PROSITE" id="PS51379">
    <property type="entry name" value="4FE4S_FER_2"/>
    <property type="match status" value="1"/>
</dbReference>
<evidence type="ECO:0000256" key="2">
    <source>
        <dbReference type="ARBA" id="ARBA00023004"/>
    </source>
</evidence>
<dbReference type="Pfam" id="PF02906">
    <property type="entry name" value="Fe_hyd_lg_C"/>
    <property type="match status" value="1"/>
</dbReference>
<sequence>MIENSNYQSLRKDIFKQLCKDLYNDQIKKTINNLPYQLTKKDSHEELDLIKNEILLAMGLNPTAKNDTELSAELNTALNLKEVKQPVVTVNRKICDLCQKKYGPDYCRVGCDINEKEGLLIEDGRCISCGKCIPKCPLEAVSDKVEFFPLYKYLKNDTQVYANVAPAIMGQFGEKVTAGHLRSAFKKIGFTDMVEVALFADIVTLREADEYNRLVQKEGDFMITSCCCPVWVNMVTKHYPSLNNHLTRTVSPMIASGRLIKLLFPDAITVFIGPCIAKKAEAKHPELKGAIDFVLTFDELDLIFEALNIDPARLPEDNKEQSSRGGRVYARTGGVSQAVSDTVKRLSPHEHVKFKANQADGVKNCKKLLDELKEGKVEATFIEGMGCEGGCVGGPKRINDIKEATRLVNKFGSKARSQTPIDNNNIYHIFNYLTQLIESQEQIIDEETYDNILVRK</sequence>
<dbReference type="SUPFAM" id="SSF54862">
    <property type="entry name" value="4Fe-4S ferredoxins"/>
    <property type="match status" value="1"/>
</dbReference>
<evidence type="ECO:0000259" key="4">
    <source>
        <dbReference type="PROSITE" id="PS51379"/>
    </source>
</evidence>
<feature type="domain" description="4Fe-4S ferredoxin-type" evidence="4">
    <location>
        <begin position="117"/>
        <end position="146"/>
    </location>
</feature>
<dbReference type="PANTHER" id="PTHR11615">
    <property type="entry name" value="NITRATE, FORMATE, IRON DEHYDROGENASE"/>
    <property type="match status" value="1"/>
</dbReference>
<dbReference type="InterPro" id="IPR017900">
    <property type="entry name" value="4Fe4S_Fe_S_CS"/>
</dbReference>
<dbReference type="HOGENOM" id="CLU_039046_0_1_9"/>
<keyword evidence="5" id="KW-0560">Oxidoreductase</keyword>
<evidence type="ECO:0000313" key="5">
    <source>
        <dbReference type="EMBL" id="ACL69048.1"/>
    </source>
</evidence>
<dbReference type="SUPFAM" id="SSF53920">
    <property type="entry name" value="Fe-only hydrogenase"/>
    <property type="match status" value="1"/>
</dbReference>
<organism evidence="5 6">
    <name type="scientific">Halothermothrix orenii (strain H 168 / OCM 544 / DSM 9562)</name>
    <dbReference type="NCBI Taxonomy" id="373903"/>
    <lineage>
        <taxon>Bacteria</taxon>
        <taxon>Bacillati</taxon>
        <taxon>Bacillota</taxon>
        <taxon>Clostridia</taxon>
        <taxon>Halanaerobiales</taxon>
        <taxon>Halothermotrichaceae</taxon>
        <taxon>Halothermothrix</taxon>
    </lineage>
</organism>
<proteinExistence type="predicted"/>
<dbReference type="AlphaFoldDB" id="B8D1H1"/>
<dbReference type="InterPro" id="IPR050340">
    <property type="entry name" value="Cytosolic_Fe-S_CAF"/>
</dbReference>
<dbReference type="Proteomes" id="UP000000719">
    <property type="component" value="Chromosome"/>
</dbReference>
<dbReference type="InterPro" id="IPR017896">
    <property type="entry name" value="4Fe4S_Fe-S-bd"/>
</dbReference>
<dbReference type="PROSITE" id="PS00198">
    <property type="entry name" value="4FE4S_FER_1"/>
    <property type="match status" value="1"/>
</dbReference>
<name>B8D1H1_HALOH</name>
<gene>
    <name evidence="5" type="ordered locus">Hore_02870</name>
</gene>
<dbReference type="EC" id="1.12.7.2" evidence="5"/>
<protein>
    <submittedName>
        <fullName evidence="5">Ferredoxin hydrogenase</fullName>
        <ecNumber evidence="5">1.12.7.2</ecNumber>
    </submittedName>
</protein>
<dbReference type="eggNOG" id="COG2768">
    <property type="taxonomic scope" value="Bacteria"/>
</dbReference>
<dbReference type="EMBL" id="CP001098">
    <property type="protein sequence ID" value="ACL69048.1"/>
    <property type="molecule type" value="Genomic_DNA"/>
</dbReference>
<dbReference type="Gene3D" id="3.30.70.20">
    <property type="match status" value="1"/>
</dbReference>
<keyword evidence="6" id="KW-1185">Reference proteome</keyword>
<evidence type="ECO:0000313" key="6">
    <source>
        <dbReference type="Proteomes" id="UP000000719"/>
    </source>
</evidence>
<dbReference type="KEGG" id="hor:Hore_02870"/>
<keyword evidence="3" id="KW-0411">Iron-sulfur</keyword>
<dbReference type="RefSeq" id="WP_012635236.1">
    <property type="nucleotide sequence ID" value="NC_011899.1"/>
</dbReference>
<keyword evidence="1" id="KW-0479">Metal-binding</keyword>
<evidence type="ECO:0000256" key="1">
    <source>
        <dbReference type="ARBA" id="ARBA00022723"/>
    </source>
</evidence>
<dbReference type="InterPro" id="IPR004108">
    <property type="entry name" value="Fe_hydrogenase_lsu_C"/>
</dbReference>
<dbReference type="InterPro" id="IPR009016">
    <property type="entry name" value="Fe_hydrogenase"/>
</dbReference>
<dbReference type="GO" id="GO:0051536">
    <property type="term" value="F:iron-sulfur cluster binding"/>
    <property type="evidence" value="ECO:0007669"/>
    <property type="project" value="UniProtKB-KW"/>
</dbReference>
<dbReference type="GO" id="GO:0008901">
    <property type="term" value="F:ferredoxin hydrogenase activity"/>
    <property type="evidence" value="ECO:0007669"/>
    <property type="project" value="UniProtKB-EC"/>
</dbReference>